<reference evidence="3 4" key="1">
    <citation type="submission" date="2023-12" db="EMBL/GenBank/DDBJ databases">
        <title>A high-quality genome assembly for Dillenia turbinata (Dilleniales).</title>
        <authorList>
            <person name="Chanderbali A."/>
        </authorList>
    </citation>
    <scope>NUCLEOTIDE SEQUENCE [LARGE SCALE GENOMIC DNA]</scope>
    <source>
        <strain evidence="3">LSX21</strain>
        <tissue evidence="3">Leaf</tissue>
    </source>
</reference>
<accession>A0AAN8VQD7</accession>
<proteinExistence type="predicted"/>
<dbReference type="PANTHER" id="PTHR33779">
    <property type="entry name" value="EXPRESSED PROTEIN"/>
    <property type="match status" value="1"/>
</dbReference>
<evidence type="ECO:0000313" key="3">
    <source>
        <dbReference type="EMBL" id="KAK6938094.1"/>
    </source>
</evidence>
<feature type="compositionally biased region" description="Low complexity" evidence="1">
    <location>
        <begin position="140"/>
        <end position="153"/>
    </location>
</feature>
<dbReference type="EMBL" id="JBAMMX010000006">
    <property type="protein sequence ID" value="KAK6938094.1"/>
    <property type="molecule type" value="Genomic_DNA"/>
</dbReference>
<protein>
    <recommendedName>
        <fullName evidence="2">PHD-type zinc finger plants domain-containing protein</fullName>
    </recommendedName>
</protein>
<dbReference type="InterPro" id="IPR056874">
    <property type="entry name" value="PHD_dom_pln"/>
</dbReference>
<sequence>MVTTCKEANTPSSKPTQECCMCGDLGLSYELFKCKLCQFRSQHRYCSDLYPKAETYQVCNWCLNVQREESSSAEKAQNSSNSSEDSKISGRRIKINGSSEGSPRKGGQRGLHTINSPIKKQRSPERSSPGTEITGRKRIVNNNNGNGNNNNVNFADQRLRRTKSGEISNGGNGIKKQVVFRNKVRRYKLLDEVSS</sequence>
<dbReference type="PANTHER" id="PTHR33779:SF1">
    <property type="entry name" value="EXPRESSED PROTEIN"/>
    <property type="match status" value="1"/>
</dbReference>
<dbReference type="AlphaFoldDB" id="A0AAN8VQD7"/>
<evidence type="ECO:0000313" key="4">
    <source>
        <dbReference type="Proteomes" id="UP001370490"/>
    </source>
</evidence>
<keyword evidence="4" id="KW-1185">Reference proteome</keyword>
<name>A0AAN8VQD7_9MAGN</name>
<feature type="domain" description="PHD-type zinc finger plants" evidence="2">
    <location>
        <begin position="20"/>
        <end position="62"/>
    </location>
</feature>
<gene>
    <name evidence="3" type="ORF">RJ641_031602</name>
</gene>
<comment type="caution">
    <text evidence="3">The sequence shown here is derived from an EMBL/GenBank/DDBJ whole genome shotgun (WGS) entry which is preliminary data.</text>
</comment>
<dbReference type="Pfam" id="PF25054">
    <property type="entry name" value="PHD_pln"/>
    <property type="match status" value="1"/>
</dbReference>
<evidence type="ECO:0000256" key="1">
    <source>
        <dbReference type="SAM" id="MobiDB-lite"/>
    </source>
</evidence>
<feature type="region of interest" description="Disordered" evidence="1">
    <location>
        <begin position="72"/>
        <end position="156"/>
    </location>
</feature>
<evidence type="ECO:0000259" key="2">
    <source>
        <dbReference type="Pfam" id="PF25054"/>
    </source>
</evidence>
<dbReference type="Proteomes" id="UP001370490">
    <property type="component" value="Unassembled WGS sequence"/>
</dbReference>
<organism evidence="3 4">
    <name type="scientific">Dillenia turbinata</name>
    <dbReference type="NCBI Taxonomy" id="194707"/>
    <lineage>
        <taxon>Eukaryota</taxon>
        <taxon>Viridiplantae</taxon>
        <taxon>Streptophyta</taxon>
        <taxon>Embryophyta</taxon>
        <taxon>Tracheophyta</taxon>
        <taxon>Spermatophyta</taxon>
        <taxon>Magnoliopsida</taxon>
        <taxon>eudicotyledons</taxon>
        <taxon>Gunneridae</taxon>
        <taxon>Pentapetalae</taxon>
        <taxon>Dilleniales</taxon>
        <taxon>Dilleniaceae</taxon>
        <taxon>Dillenia</taxon>
    </lineage>
</organism>